<evidence type="ECO:0000256" key="9">
    <source>
        <dbReference type="ARBA" id="ARBA00022729"/>
    </source>
</evidence>
<dbReference type="Proteomes" id="UP000037136">
    <property type="component" value="Unassembled WGS sequence"/>
</dbReference>
<protein>
    <recommendedName>
        <fullName evidence="16">CFEM domain-containing protein</fullName>
    </recommendedName>
</protein>
<keyword evidence="12" id="KW-1015">Disulfide bond</keyword>
<keyword evidence="13" id="KW-0325">Glycoprotein</keyword>
<organism evidence="17 18">
    <name type="scientific">Ophiocordyceps unilateralis</name>
    <name type="common">Zombie-ant fungus</name>
    <name type="synonym">Torrubia unilateralis</name>
    <dbReference type="NCBI Taxonomy" id="268505"/>
    <lineage>
        <taxon>Eukaryota</taxon>
        <taxon>Fungi</taxon>
        <taxon>Dikarya</taxon>
        <taxon>Ascomycota</taxon>
        <taxon>Pezizomycotina</taxon>
        <taxon>Sordariomycetes</taxon>
        <taxon>Hypocreomycetidae</taxon>
        <taxon>Hypocreales</taxon>
        <taxon>Ophiocordycipitaceae</taxon>
        <taxon>Ophiocordyceps</taxon>
    </lineage>
</organism>
<evidence type="ECO:0000256" key="4">
    <source>
        <dbReference type="ARBA" id="ARBA00022475"/>
    </source>
</evidence>
<evidence type="ECO:0000313" key="18">
    <source>
        <dbReference type="Proteomes" id="UP000037136"/>
    </source>
</evidence>
<proteinExistence type="inferred from homology"/>
<evidence type="ECO:0000313" key="17">
    <source>
        <dbReference type="EMBL" id="PFH54938.1"/>
    </source>
</evidence>
<evidence type="ECO:0000256" key="12">
    <source>
        <dbReference type="ARBA" id="ARBA00023157"/>
    </source>
</evidence>
<keyword evidence="18" id="KW-1185">Reference proteome</keyword>
<keyword evidence="14" id="KW-0449">Lipoprotein</keyword>
<evidence type="ECO:0000256" key="1">
    <source>
        <dbReference type="ARBA" id="ARBA00004609"/>
    </source>
</evidence>
<evidence type="ECO:0000259" key="16">
    <source>
        <dbReference type="PROSITE" id="PS52012"/>
    </source>
</evidence>
<dbReference type="SMART" id="SM00747">
    <property type="entry name" value="CFEM"/>
    <property type="match status" value="1"/>
</dbReference>
<evidence type="ECO:0000256" key="2">
    <source>
        <dbReference type="ARBA" id="ARBA00004613"/>
    </source>
</evidence>
<dbReference type="STRING" id="268505.A0A2A9NXW3"/>
<keyword evidence="11" id="KW-0472">Membrane</keyword>
<accession>A0A2A9NXW3</accession>
<comment type="subcellular location">
    <subcellularLocation>
        <location evidence="1">Cell membrane</location>
        <topology evidence="1">Lipid-anchor</topology>
        <topology evidence="1">GPI-anchor</topology>
    </subcellularLocation>
    <subcellularLocation>
        <location evidence="2">Secreted</location>
    </subcellularLocation>
</comment>
<keyword evidence="8" id="KW-0479">Metal-binding</keyword>
<name>A0A2A9NXW3_OPHUN</name>
<dbReference type="InterPro" id="IPR008427">
    <property type="entry name" value="Extracellular_membr_CFEM_dom"/>
</dbReference>
<comment type="caution">
    <text evidence="15">Lacks conserved residue(s) required for the propagation of feature annotation.</text>
</comment>
<dbReference type="AlphaFoldDB" id="A0A2A9NXW3"/>
<evidence type="ECO:0000256" key="14">
    <source>
        <dbReference type="ARBA" id="ARBA00023288"/>
    </source>
</evidence>
<reference evidence="17 18" key="2">
    <citation type="journal article" date="2017" name="Sci. Rep.">
        <title>Ant-infecting Ophiocordyceps genomes reveal a high diversity of potential behavioral manipulation genes and a possible major role for enterotoxins.</title>
        <authorList>
            <person name="de Bekker C."/>
            <person name="Ohm R.A."/>
            <person name="Evans H.C."/>
            <person name="Brachmann A."/>
            <person name="Hughes D.P."/>
        </authorList>
    </citation>
    <scope>NUCLEOTIDE SEQUENCE [LARGE SCALE GENOMIC DNA]</scope>
    <source>
        <strain evidence="17 18">SC16a</strain>
    </source>
</reference>
<gene>
    <name evidence="17" type="ORF">XA68_11572</name>
</gene>
<evidence type="ECO:0000256" key="10">
    <source>
        <dbReference type="ARBA" id="ARBA00023004"/>
    </source>
</evidence>
<keyword evidence="10" id="KW-0408">Iron</keyword>
<keyword evidence="4" id="KW-1003">Cell membrane</keyword>
<feature type="domain" description="CFEM" evidence="16">
    <location>
        <begin position="56"/>
        <end position="155"/>
    </location>
</feature>
<dbReference type="GO" id="GO:0005886">
    <property type="term" value="C:plasma membrane"/>
    <property type="evidence" value="ECO:0007669"/>
    <property type="project" value="UniProtKB-SubCell"/>
</dbReference>
<dbReference type="GO" id="GO:0098552">
    <property type="term" value="C:side of membrane"/>
    <property type="evidence" value="ECO:0007669"/>
    <property type="project" value="UniProtKB-KW"/>
</dbReference>
<evidence type="ECO:0000256" key="13">
    <source>
        <dbReference type="ARBA" id="ARBA00023180"/>
    </source>
</evidence>
<dbReference type="InterPro" id="IPR051735">
    <property type="entry name" value="CFEM_domain"/>
</dbReference>
<comment type="caution">
    <text evidence="17">The sequence shown here is derived from an EMBL/GenBank/DDBJ whole genome shotgun (WGS) entry which is preliminary data.</text>
</comment>
<dbReference type="GO" id="GO:0046872">
    <property type="term" value="F:metal ion binding"/>
    <property type="evidence" value="ECO:0007669"/>
    <property type="project" value="UniProtKB-KW"/>
</dbReference>
<dbReference type="Pfam" id="PF05730">
    <property type="entry name" value="CFEM"/>
    <property type="match status" value="1"/>
</dbReference>
<evidence type="ECO:0000256" key="15">
    <source>
        <dbReference type="PROSITE-ProRule" id="PRU01356"/>
    </source>
</evidence>
<evidence type="ECO:0000256" key="11">
    <source>
        <dbReference type="ARBA" id="ARBA00023136"/>
    </source>
</evidence>
<evidence type="ECO:0000256" key="3">
    <source>
        <dbReference type="ARBA" id="ARBA00010031"/>
    </source>
</evidence>
<sequence length="155" mass="16966">MWATSNEARNSCLWYGGAKLVYLDLQMLKESRTQPTIKRSRLVSNLNCLPASSCHKKVMHVKTALLAVFAVVATAQDFSSAPLCAQTCFDNSIEASGCTKAGGLFCLCRSRKYIHDVKTCVMRTCVSNNDKRSTLAWALSQCKSVGVSISGSRIF</sequence>
<reference evidence="17 18" key="1">
    <citation type="journal article" date="2015" name="BMC Genomics">
        <title>Gene expression during zombie ant biting behavior reflects the complexity underlying fungal parasitic behavioral manipulation.</title>
        <authorList>
            <person name="de Bekker C."/>
            <person name="Ohm R.A."/>
            <person name="Loreto R.G."/>
            <person name="Sebastian A."/>
            <person name="Albert I."/>
            <person name="Merrow M."/>
            <person name="Brachmann A."/>
            <person name="Hughes D.P."/>
        </authorList>
    </citation>
    <scope>NUCLEOTIDE SEQUENCE [LARGE SCALE GENOMIC DNA]</scope>
    <source>
        <strain evidence="17 18">SC16a</strain>
    </source>
</reference>
<dbReference type="PANTHER" id="PTHR37928">
    <property type="entry name" value="CFEM DOMAIN PROTEIN (AFU_ORTHOLOGUE AFUA_6G14090)"/>
    <property type="match status" value="1"/>
</dbReference>
<keyword evidence="9" id="KW-0732">Signal</keyword>
<keyword evidence="6" id="KW-0349">Heme</keyword>
<dbReference type="PROSITE" id="PS52012">
    <property type="entry name" value="CFEM"/>
    <property type="match status" value="1"/>
</dbReference>
<dbReference type="GO" id="GO:0005576">
    <property type="term" value="C:extracellular region"/>
    <property type="evidence" value="ECO:0007669"/>
    <property type="project" value="UniProtKB-SubCell"/>
</dbReference>
<dbReference type="PANTHER" id="PTHR37928:SF2">
    <property type="entry name" value="GPI ANCHORED CFEM DOMAIN PROTEIN (AFU_ORTHOLOGUE AFUA_6G10580)"/>
    <property type="match status" value="1"/>
</dbReference>
<dbReference type="EMBL" id="LAZP02001569">
    <property type="protein sequence ID" value="PFH54938.1"/>
    <property type="molecule type" value="Genomic_DNA"/>
</dbReference>
<evidence type="ECO:0000256" key="5">
    <source>
        <dbReference type="ARBA" id="ARBA00022525"/>
    </source>
</evidence>
<keyword evidence="5" id="KW-0964">Secreted</keyword>
<evidence type="ECO:0000256" key="6">
    <source>
        <dbReference type="ARBA" id="ARBA00022617"/>
    </source>
</evidence>
<keyword evidence="7" id="KW-0336">GPI-anchor</keyword>
<evidence type="ECO:0000256" key="7">
    <source>
        <dbReference type="ARBA" id="ARBA00022622"/>
    </source>
</evidence>
<dbReference type="OrthoDB" id="3065412at2759"/>
<evidence type="ECO:0000256" key="8">
    <source>
        <dbReference type="ARBA" id="ARBA00022723"/>
    </source>
</evidence>
<comment type="similarity">
    <text evidence="3">Belongs to the RBT5 family.</text>
</comment>